<evidence type="ECO:0000256" key="1">
    <source>
        <dbReference type="ARBA" id="ARBA00005532"/>
    </source>
</evidence>
<dbReference type="PANTHER" id="PTHR11741:SF0">
    <property type="entry name" value="ELONGATION FACTOR TS, MITOCHONDRIAL"/>
    <property type="match status" value="1"/>
</dbReference>
<comment type="caution">
    <text evidence="5">Lacks conserved residue(s) required for the propagation of feature annotation.</text>
</comment>
<dbReference type="Gene3D" id="1.10.8.10">
    <property type="entry name" value="DNA helicase RuvA subunit, C-terminal domain"/>
    <property type="match status" value="1"/>
</dbReference>
<evidence type="ECO:0000259" key="6">
    <source>
        <dbReference type="Pfam" id="PF00889"/>
    </source>
</evidence>
<dbReference type="InterPro" id="IPR036402">
    <property type="entry name" value="EF-Ts_dimer_sf"/>
</dbReference>
<dbReference type="InterPro" id="IPR014039">
    <property type="entry name" value="Transl_elong_EFTs/EF1B_dimer"/>
</dbReference>
<dbReference type="InterPro" id="IPR001816">
    <property type="entry name" value="Transl_elong_EFTs/EF1B"/>
</dbReference>
<keyword evidence="5" id="KW-0963">Cytoplasm</keyword>
<dbReference type="GO" id="GO:0005737">
    <property type="term" value="C:cytoplasm"/>
    <property type="evidence" value="ECO:0007669"/>
    <property type="project" value="UniProtKB-SubCell"/>
</dbReference>
<comment type="subcellular location">
    <subcellularLocation>
        <location evidence="5">Cytoplasm</location>
    </subcellularLocation>
</comment>
<dbReference type="Gene3D" id="3.30.479.20">
    <property type="entry name" value="Elongation factor Ts, dimerisation domain"/>
    <property type="match status" value="1"/>
</dbReference>
<reference key="2">
    <citation type="submission" date="2010-08" db="EMBL/GenBank/DDBJ databases">
        <title>Functional convergence in reduced genomes of bacterial symbionts spanning 200 million years of evolution.</title>
        <authorList>
            <person name="McCutcheon J.P."/>
            <person name="Moran N.A."/>
        </authorList>
    </citation>
    <scope>NUCLEOTIDE SEQUENCE</scope>
    <source>
        <strain>CARI</strain>
    </source>
</reference>
<proteinExistence type="inferred from homology"/>
<evidence type="ECO:0000256" key="2">
    <source>
        <dbReference type="ARBA" id="ARBA00016956"/>
    </source>
</evidence>
<gene>
    <name evidence="5 7" type="primary">tsf</name>
    <name evidence="7" type="ordered locus">ZICARI_058</name>
</gene>
<dbReference type="HAMAP" id="MF_00050">
    <property type="entry name" value="EF_Ts"/>
    <property type="match status" value="1"/>
</dbReference>
<feature type="domain" description="Translation elongation factor EFTs/EF1B dimerisation" evidence="6">
    <location>
        <begin position="74"/>
        <end position="268"/>
    </location>
</feature>
<dbReference type="SUPFAM" id="SSF54713">
    <property type="entry name" value="Elongation factor Ts (EF-Ts), dimerisation domain"/>
    <property type="match status" value="1"/>
</dbReference>
<reference evidence="7 8" key="1">
    <citation type="journal article" date="2010" name="Genome Biol. Evol.">
        <title>Functional convergence in reduced genomes of bacterial symbionts spanning 200 My of evolution.</title>
        <authorList>
            <person name="McCutcheon J.P."/>
            <person name="Moran N.A."/>
        </authorList>
    </citation>
    <scope>NUCLEOTIDE SEQUENCE [LARGE SCALE GENOMIC DNA]</scope>
    <source>
        <strain evidence="7 8">CARI</strain>
    </source>
</reference>
<dbReference type="AlphaFoldDB" id="E0TIQ4"/>
<dbReference type="InterPro" id="IPR009060">
    <property type="entry name" value="UBA-like_sf"/>
</dbReference>
<dbReference type="GO" id="GO:0003746">
    <property type="term" value="F:translation elongation factor activity"/>
    <property type="evidence" value="ECO:0007669"/>
    <property type="project" value="UniProtKB-UniRule"/>
</dbReference>
<dbReference type="PANTHER" id="PTHR11741">
    <property type="entry name" value="ELONGATION FACTOR TS"/>
    <property type="match status" value="1"/>
</dbReference>
<organism evidence="7 8">
    <name type="scientific">Zinderia insecticola (strain CARI)</name>
    <dbReference type="NCBI Taxonomy" id="871271"/>
    <lineage>
        <taxon>Bacteria</taxon>
        <taxon>Pseudomonadati</taxon>
        <taxon>Pseudomonadota</taxon>
        <taxon>Betaproteobacteria</taxon>
        <taxon>Burkholderiales</taxon>
        <taxon>Oxalobacteraceae</taxon>
        <taxon>Candidatus Zinderia</taxon>
    </lineage>
</organism>
<sequence length="271" mass="32985">MLKKNIKIIKKLRSKTQVSYIECKKILIKTKWNFKKSKKMLKLLLGKKINKITFNKTKNFITFSYINNLFNISVLIKIKCQNIIIIENYFFLKYVKFISKIISENKIYNLNILNKYKIYKKYIKNINYKIIKYFNENIIIKYFIFLKTINKFINYNHNNKISTILEYKIKNNFNKNIIKDIVLHITALKPKYILKKNIPFNILNKEKNNIINKINSKYNNNVKLKIFNNNIKEFYINNCLFEQNFIKNIKYKIKNIIKNNNIEIISFYIIY</sequence>
<comment type="function">
    <text evidence="5">Associates with the EF-Tu.GDP complex and induces the exchange of GDP to GTP. It remains bound to the aminoacyl-tRNA.EF-Tu.GTP complex up to the GTP hydrolysis stage on the ribosome.</text>
</comment>
<dbReference type="Pfam" id="PF00889">
    <property type="entry name" value="EF_TS"/>
    <property type="match status" value="1"/>
</dbReference>
<keyword evidence="3 5" id="KW-0251">Elongation factor</keyword>
<evidence type="ECO:0000256" key="5">
    <source>
        <dbReference type="HAMAP-Rule" id="MF_00050"/>
    </source>
</evidence>
<dbReference type="SUPFAM" id="SSF46934">
    <property type="entry name" value="UBA-like"/>
    <property type="match status" value="1"/>
</dbReference>
<protein>
    <recommendedName>
        <fullName evidence="2 5">Elongation factor Ts</fullName>
        <shortName evidence="5">EF-Ts</shortName>
    </recommendedName>
</protein>
<name>E0TIQ4_ZINIC</name>
<keyword evidence="8" id="KW-1185">Reference proteome</keyword>
<keyword evidence="4 5" id="KW-0648">Protein biosynthesis</keyword>
<dbReference type="EMBL" id="CP002161">
    <property type="protein sequence ID" value="ADM89681.1"/>
    <property type="molecule type" value="Genomic_DNA"/>
</dbReference>
<evidence type="ECO:0000313" key="7">
    <source>
        <dbReference type="EMBL" id="ADM89681.1"/>
    </source>
</evidence>
<dbReference type="Proteomes" id="UP000001303">
    <property type="component" value="Chromosome"/>
</dbReference>
<dbReference type="HOGENOM" id="CLU_1026554_0_0_4"/>
<accession>E0TIQ4</accession>
<dbReference type="STRING" id="871271.ZICARI_058"/>
<evidence type="ECO:0000256" key="4">
    <source>
        <dbReference type="ARBA" id="ARBA00022917"/>
    </source>
</evidence>
<dbReference type="KEGG" id="zin:ZICARI_058"/>
<dbReference type="Gene3D" id="1.10.286.20">
    <property type="match status" value="1"/>
</dbReference>
<evidence type="ECO:0000256" key="3">
    <source>
        <dbReference type="ARBA" id="ARBA00022768"/>
    </source>
</evidence>
<evidence type="ECO:0000313" key="8">
    <source>
        <dbReference type="Proteomes" id="UP000001303"/>
    </source>
</evidence>
<comment type="similarity">
    <text evidence="1 5">Belongs to the EF-Ts family.</text>
</comment>